<reference evidence="2" key="1">
    <citation type="journal article" date="2021" name="IMA Fungus">
        <title>Genomic characterization of three marine fungi, including Emericellopsis atlantica sp. nov. with signatures of a generalist lifestyle and marine biomass degradation.</title>
        <authorList>
            <person name="Hagestad O.C."/>
            <person name="Hou L."/>
            <person name="Andersen J.H."/>
            <person name="Hansen E.H."/>
            <person name="Altermark B."/>
            <person name="Li C."/>
            <person name="Kuhnert E."/>
            <person name="Cox R.J."/>
            <person name="Crous P.W."/>
            <person name="Spatafora J.W."/>
            <person name="Lail K."/>
            <person name="Amirebrahimi M."/>
            <person name="Lipzen A."/>
            <person name="Pangilinan J."/>
            <person name="Andreopoulos W."/>
            <person name="Hayes R.D."/>
            <person name="Ng V."/>
            <person name="Grigoriev I.V."/>
            <person name="Jackson S.A."/>
            <person name="Sutton T.D.S."/>
            <person name="Dobson A.D.W."/>
            <person name="Rama T."/>
        </authorList>
    </citation>
    <scope>NUCLEOTIDE SEQUENCE</scope>
    <source>
        <strain evidence="2">TRa3180A</strain>
    </source>
</reference>
<evidence type="ECO:0000313" key="3">
    <source>
        <dbReference type="Proteomes" id="UP000887226"/>
    </source>
</evidence>
<comment type="caution">
    <text evidence="2">The sequence shown here is derived from an EMBL/GenBank/DDBJ whole genome shotgun (WGS) entry which is preliminary data.</text>
</comment>
<sequence length="210" mass="22451">MPSNGKANGRFELPALAPINFNLTDGTNIPPPPDSPVEEKPPPPTLAAAKPIAPPVTTNTSSESNGPYTSSNDDRGRSDVPPASPASSRRPSSIRRFLSRKSLNANYTNGTNTNESFEDLHSKRPESPRSFMDGRPALKKAKSGSWFSILGGSGNKRSSVIYEAPKLVATKPETKVTPPPKLPELNQLKSKVQSDDGGSLGADDMFKNIK</sequence>
<feature type="compositionally biased region" description="Polar residues" evidence="1">
    <location>
        <begin position="101"/>
        <end position="115"/>
    </location>
</feature>
<dbReference type="Proteomes" id="UP000887226">
    <property type="component" value="Unassembled WGS sequence"/>
</dbReference>
<keyword evidence="3" id="KW-1185">Reference proteome</keyword>
<organism evidence="2 3">
    <name type="scientific">Calycina marina</name>
    <dbReference type="NCBI Taxonomy" id="1763456"/>
    <lineage>
        <taxon>Eukaryota</taxon>
        <taxon>Fungi</taxon>
        <taxon>Dikarya</taxon>
        <taxon>Ascomycota</taxon>
        <taxon>Pezizomycotina</taxon>
        <taxon>Leotiomycetes</taxon>
        <taxon>Helotiales</taxon>
        <taxon>Pezizellaceae</taxon>
        <taxon>Calycina</taxon>
    </lineage>
</organism>
<feature type="region of interest" description="Disordered" evidence="1">
    <location>
        <begin position="170"/>
        <end position="210"/>
    </location>
</feature>
<accession>A0A9P7YZI7</accession>
<evidence type="ECO:0000256" key="1">
    <source>
        <dbReference type="SAM" id="MobiDB-lite"/>
    </source>
</evidence>
<dbReference type="EMBL" id="MU254048">
    <property type="protein sequence ID" value="KAG9242679.1"/>
    <property type="molecule type" value="Genomic_DNA"/>
</dbReference>
<proteinExistence type="predicted"/>
<protein>
    <submittedName>
        <fullName evidence="2">Uncharacterized protein</fullName>
    </submittedName>
</protein>
<dbReference type="AlphaFoldDB" id="A0A9P7YZI7"/>
<feature type="compositionally biased region" description="Low complexity" evidence="1">
    <location>
        <begin position="79"/>
        <end position="96"/>
    </location>
</feature>
<feature type="compositionally biased region" description="Polar residues" evidence="1">
    <location>
        <begin position="56"/>
        <end position="71"/>
    </location>
</feature>
<feature type="region of interest" description="Disordered" evidence="1">
    <location>
        <begin position="18"/>
        <end position="149"/>
    </location>
</feature>
<dbReference type="OrthoDB" id="5380416at2759"/>
<name>A0A9P7YZI7_9HELO</name>
<feature type="compositionally biased region" description="Basic and acidic residues" evidence="1">
    <location>
        <begin position="118"/>
        <end position="127"/>
    </location>
</feature>
<evidence type="ECO:0000313" key="2">
    <source>
        <dbReference type="EMBL" id="KAG9242679.1"/>
    </source>
</evidence>
<gene>
    <name evidence="2" type="ORF">BJ878DRAFT_481797</name>
</gene>